<dbReference type="EMBL" id="KN834830">
    <property type="protein sequence ID" value="KIK53355.1"/>
    <property type="molecule type" value="Genomic_DNA"/>
</dbReference>
<dbReference type="Proteomes" id="UP000053593">
    <property type="component" value="Unassembled WGS sequence"/>
</dbReference>
<feature type="domain" description="Protein kinase" evidence="4">
    <location>
        <begin position="23"/>
        <end position="299"/>
    </location>
</feature>
<dbReference type="PROSITE" id="PS50011">
    <property type="entry name" value="PROTEIN_KINASE_DOM"/>
    <property type="match status" value="1"/>
</dbReference>
<dbReference type="HOGENOM" id="CLU_000288_63_23_1"/>
<keyword evidence="3" id="KW-0067">ATP-binding</keyword>
<evidence type="ECO:0000256" key="1">
    <source>
        <dbReference type="ARBA" id="ARBA00008874"/>
    </source>
</evidence>
<dbReference type="Pfam" id="PF00069">
    <property type="entry name" value="Pkinase"/>
    <property type="match status" value="1"/>
</dbReference>
<protein>
    <recommendedName>
        <fullName evidence="4">Protein kinase domain-containing protein</fullName>
    </recommendedName>
</protein>
<organism evidence="5 6">
    <name type="scientific">Collybiopsis luxurians FD-317 M1</name>
    <dbReference type="NCBI Taxonomy" id="944289"/>
    <lineage>
        <taxon>Eukaryota</taxon>
        <taxon>Fungi</taxon>
        <taxon>Dikarya</taxon>
        <taxon>Basidiomycota</taxon>
        <taxon>Agaricomycotina</taxon>
        <taxon>Agaricomycetes</taxon>
        <taxon>Agaricomycetidae</taxon>
        <taxon>Agaricales</taxon>
        <taxon>Marasmiineae</taxon>
        <taxon>Omphalotaceae</taxon>
        <taxon>Collybiopsis</taxon>
        <taxon>Collybiopsis luxurians</taxon>
    </lineage>
</organism>
<proteinExistence type="inferred from homology"/>
<feature type="non-terminal residue" evidence="5">
    <location>
        <position position="1"/>
    </location>
</feature>
<dbReference type="PANTHER" id="PTHR45832:SF22">
    <property type="entry name" value="SERINE_THREONINE-PROTEIN KINASE SAMKA-RELATED"/>
    <property type="match status" value="1"/>
</dbReference>
<dbReference type="InterPro" id="IPR000719">
    <property type="entry name" value="Prot_kinase_dom"/>
</dbReference>
<reference evidence="5 6" key="1">
    <citation type="submission" date="2014-04" db="EMBL/GenBank/DDBJ databases">
        <title>Evolutionary Origins and Diversification of the Mycorrhizal Mutualists.</title>
        <authorList>
            <consortium name="DOE Joint Genome Institute"/>
            <consortium name="Mycorrhizal Genomics Consortium"/>
            <person name="Kohler A."/>
            <person name="Kuo A."/>
            <person name="Nagy L.G."/>
            <person name="Floudas D."/>
            <person name="Copeland A."/>
            <person name="Barry K.W."/>
            <person name="Cichocki N."/>
            <person name="Veneault-Fourrey C."/>
            <person name="LaButti K."/>
            <person name="Lindquist E.A."/>
            <person name="Lipzen A."/>
            <person name="Lundell T."/>
            <person name="Morin E."/>
            <person name="Murat C."/>
            <person name="Riley R."/>
            <person name="Ohm R."/>
            <person name="Sun H."/>
            <person name="Tunlid A."/>
            <person name="Henrissat B."/>
            <person name="Grigoriev I.V."/>
            <person name="Hibbett D.S."/>
            <person name="Martin F."/>
        </authorList>
    </citation>
    <scope>NUCLEOTIDE SEQUENCE [LARGE SCALE GENOMIC DNA]</scope>
    <source>
        <strain evidence="5 6">FD-317 M1</strain>
    </source>
</reference>
<comment type="similarity">
    <text evidence="1">Belongs to the protein kinase superfamily. STE Ser/Thr protein kinase family. STE20 subfamily.</text>
</comment>
<dbReference type="InterPro" id="IPR020635">
    <property type="entry name" value="Tyr_kinase_cat_dom"/>
</dbReference>
<feature type="non-terminal residue" evidence="5">
    <location>
        <position position="324"/>
    </location>
</feature>
<name>A0A0D0ASG3_9AGAR</name>
<keyword evidence="2" id="KW-0547">Nucleotide-binding</keyword>
<evidence type="ECO:0000313" key="6">
    <source>
        <dbReference type="Proteomes" id="UP000053593"/>
    </source>
</evidence>
<dbReference type="SUPFAM" id="SSF56112">
    <property type="entry name" value="Protein kinase-like (PK-like)"/>
    <property type="match status" value="1"/>
</dbReference>
<accession>A0A0D0ASG3</accession>
<evidence type="ECO:0000313" key="5">
    <source>
        <dbReference type="EMBL" id="KIK53355.1"/>
    </source>
</evidence>
<keyword evidence="6" id="KW-1185">Reference proteome</keyword>
<sequence>WLSEVVKPLEEYIDEAIDPREYYVDLAEIAKGDSGSVYSAQILHHANLARLIKLPPLIKAQDDEGHANGETMFVAIKTVPILHSGSRKLDKLKNELGLLRGMTHDNILSIHALYVDLVEDSLWIRMELMERSLDDIVVLRELGLVLRERVIARFSSDILEALQFLNKHNLAHRDVRSDNLLLNSQGVLKLTNFSNTVKVTADSPVVADPVGILYWQAPEVRAGPYNALKVDVWSVGAIVWELAQAAPPFADDINPPGDRWPKLHKPGKFSSAFHDFLRLCSEPAPSRPEPQDLLKNAFVTNTCGRPVIIRLLRQCTAMERLVSQ</sequence>
<dbReference type="GO" id="GO:0004713">
    <property type="term" value="F:protein tyrosine kinase activity"/>
    <property type="evidence" value="ECO:0007669"/>
    <property type="project" value="InterPro"/>
</dbReference>
<evidence type="ECO:0000256" key="2">
    <source>
        <dbReference type="ARBA" id="ARBA00022741"/>
    </source>
</evidence>
<evidence type="ECO:0000259" key="4">
    <source>
        <dbReference type="PROSITE" id="PS50011"/>
    </source>
</evidence>
<evidence type="ECO:0000256" key="3">
    <source>
        <dbReference type="ARBA" id="ARBA00022840"/>
    </source>
</evidence>
<dbReference type="InterPro" id="IPR051931">
    <property type="entry name" value="PAK3-like"/>
</dbReference>
<dbReference type="AlphaFoldDB" id="A0A0D0ASG3"/>
<dbReference type="PANTHER" id="PTHR45832">
    <property type="entry name" value="SERINE/THREONINE-PROTEIN KINASE SAMKA-RELATED-RELATED"/>
    <property type="match status" value="1"/>
</dbReference>
<dbReference type="OrthoDB" id="248923at2759"/>
<dbReference type="Gene3D" id="1.10.510.10">
    <property type="entry name" value="Transferase(Phosphotransferase) domain 1"/>
    <property type="match status" value="1"/>
</dbReference>
<gene>
    <name evidence="5" type="ORF">GYMLUDRAFT_102950</name>
</gene>
<dbReference type="InterPro" id="IPR011009">
    <property type="entry name" value="Kinase-like_dom_sf"/>
</dbReference>
<dbReference type="SMART" id="SM00219">
    <property type="entry name" value="TyrKc"/>
    <property type="match status" value="1"/>
</dbReference>
<dbReference type="GO" id="GO:0005524">
    <property type="term" value="F:ATP binding"/>
    <property type="evidence" value="ECO:0007669"/>
    <property type="project" value="UniProtKB-KW"/>
</dbReference>